<comment type="caution">
    <text evidence="1">The sequence shown here is derived from an EMBL/GenBank/DDBJ whole genome shotgun (WGS) entry which is preliminary data.</text>
</comment>
<dbReference type="VEuPathDB" id="FungiDB:BO70DRAFT_4039"/>
<name>A0A317X6H1_9EURO</name>
<dbReference type="EMBL" id="MSFL01000001">
    <property type="protein sequence ID" value="PWY92160.1"/>
    <property type="molecule type" value="Genomic_DNA"/>
</dbReference>
<reference evidence="1 2" key="1">
    <citation type="submission" date="2016-12" db="EMBL/GenBank/DDBJ databases">
        <title>The genomes of Aspergillus section Nigri reveals drivers in fungal speciation.</title>
        <authorList>
            <consortium name="DOE Joint Genome Institute"/>
            <person name="Vesth T.C."/>
            <person name="Nybo J."/>
            <person name="Theobald S."/>
            <person name="Brandl J."/>
            <person name="Frisvad J.C."/>
            <person name="Nielsen K.F."/>
            <person name="Lyhne E.K."/>
            <person name="Kogle M.E."/>
            <person name="Kuo A."/>
            <person name="Riley R."/>
            <person name="Clum A."/>
            <person name="Nolan M."/>
            <person name="Lipzen A."/>
            <person name="Salamov A."/>
            <person name="Henrissat B."/>
            <person name="Wiebenga A."/>
            <person name="De Vries R.P."/>
            <person name="Grigoriev I.V."/>
            <person name="Mortensen U.H."/>
            <person name="Andersen M.R."/>
            <person name="Baker S.E."/>
        </authorList>
    </citation>
    <scope>NUCLEOTIDE SEQUENCE [LARGE SCALE GENOMIC DNA]</scope>
    <source>
        <strain evidence="1 2">CBS 117.55</strain>
    </source>
</reference>
<dbReference type="Proteomes" id="UP000247233">
    <property type="component" value="Unassembled WGS sequence"/>
</dbReference>
<accession>A0A317X6H1</accession>
<organism evidence="1 2">
    <name type="scientific">Aspergillus heteromorphus CBS 117.55</name>
    <dbReference type="NCBI Taxonomy" id="1448321"/>
    <lineage>
        <taxon>Eukaryota</taxon>
        <taxon>Fungi</taxon>
        <taxon>Dikarya</taxon>
        <taxon>Ascomycota</taxon>
        <taxon>Pezizomycotina</taxon>
        <taxon>Eurotiomycetes</taxon>
        <taxon>Eurotiomycetidae</taxon>
        <taxon>Eurotiales</taxon>
        <taxon>Aspergillaceae</taxon>
        <taxon>Aspergillus</taxon>
        <taxon>Aspergillus subgen. Circumdati</taxon>
    </lineage>
</organism>
<sequence length="150" mass="17434">MRGSVWWYPFAFDIRGRRWPAKYYSSTHPKRLYISNLHAKSGLLLLITFQPRHRSIIQISWAIAFRFANSSNPAMSQQATLHSNSAGRGVSLNDLWRADLPVNATASMIAESTLSKVTSRLKRERLGRWKTERRSQLLLRQTSFRVNLRF</sequence>
<dbReference type="GeneID" id="37069291"/>
<evidence type="ECO:0000313" key="2">
    <source>
        <dbReference type="Proteomes" id="UP000247233"/>
    </source>
</evidence>
<proteinExistence type="predicted"/>
<keyword evidence="2" id="KW-1185">Reference proteome</keyword>
<gene>
    <name evidence="1" type="ORF">BO70DRAFT_4039</name>
</gene>
<protein>
    <submittedName>
        <fullName evidence="1">Uncharacterized protein</fullName>
    </submittedName>
</protein>
<evidence type="ECO:0000313" key="1">
    <source>
        <dbReference type="EMBL" id="PWY92160.1"/>
    </source>
</evidence>
<dbReference type="AlphaFoldDB" id="A0A317X6H1"/>
<dbReference type="RefSeq" id="XP_025403899.1">
    <property type="nucleotide sequence ID" value="XM_025547054.1"/>
</dbReference>